<name>A0A6A6AIR3_9PLEO</name>
<organism evidence="2 3">
    <name type="scientific">Dothidotthia symphoricarpi CBS 119687</name>
    <dbReference type="NCBI Taxonomy" id="1392245"/>
    <lineage>
        <taxon>Eukaryota</taxon>
        <taxon>Fungi</taxon>
        <taxon>Dikarya</taxon>
        <taxon>Ascomycota</taxon>
        <taxon>Pezizomycotina</taxon>
        <taxon>Dothideomycetes</taxon>
        <taxon>Pleosporomycetidae</taxon>
        <taxon>Pleosporales</taxon>
        <taxon>Dothidotthiaceae</taxon>
        <taxon>Dothidotthia</taxon>
    </lineage>
</organism>
<dbReference type="GeneID" id="54410609"/>
<evidence type="ECO:0000313" key="3">
    <source>
        <dbReference type="Proteomes" id="UP000799771"/>
    </source>
</evidence>
<dbReference type="AlphaFoldDB" id="A0A6A6AIR3"/>
<dbReference type="RefSeq" id="XP_033526239.1">
    <property type="nucleotide sequence ID" value="XM_033670177.1"/>
</dbReference>
<dbReference type="EMBL" id="ML977501">
    <property type="protein sequence ID" value="KAF2131852.1"/>
    <property type="molecule type" value="Genomic_DNA"/>
</dbReference>
<evidence type="ECO:0000256" key="1">
    <source>
        <dbReference type="SAM" id="Phobius"/>
    </source>
</evidence>
<dbReference type="Proteomes" id="UP000799771">
    <property type="component" value="Unassembled WGS sequence"/>
</dbReference>
<protein>
    <submittedName>
        <fullName evidence="2">Uncharacterized protein</fullName>
    </submittedName>
</protein>
<proteinExistence type="predicted"/>
<reference evidence="2" key="1">
    <citation type="journal article" date="2020" name="Stud. Mycol.">
        <title>101 Dothideomycetes genomes: a test case for predicting lifestyles and emergence of pathogens.</title>
        <authorList>
            <person name="Haridas S."/>
            <person name="Albert R."/>
            <person name="Binder M."/>
            <person name="Bloem J."/>
            <person name="Labutti K."/>
            <person name="Salamov A."/>
            <person name="Andreopoulos B."/>
            <person name="Baker S."/>
            <person name="Barry K."/>
            <person name="Bills G."/>
            <person name="Bluhm B."/>
            <person name="Cannon C."/>
            <person name="Castanera R."/>
            <person name="Culley D."/>
            <person name="Daum C."/>
            <person name="Ezra D."/>
            <person name="Gonzalez J."/>
            <person name="Henrissat B."/>
            <person name="Kuo A."/>
            <person name="Liang C."/>
            <person name="Lipzen A."/>
            <person name="Lutzoni F."/>
            <person name="Magnuson J."/>
            <person name="Mondo S."/>
            <person name="Nolan M."/>
            <person name="Ohm R."/>
            <person name="Pangilinan J."/>
            <person name="Park H.-J."/>
            <person name="Ramirez L."/>
            <person name="Alfaro M."/>
            <person name="Sun H."/>
            <person name="Tritt A."/>
            <person name="Yoshinaga Y."/>
            <person name="Zwiers L.-H."/>
            <person name="Turgeon B."/>
            <person name="Goodwin S."/>
            <person name="Spatafora J."/>
            <person name="Crous P."/>
            <person name="Grigoriev I."/>
        </authorList>
    </citation>
    <scope>NUCLEOTIDE SEQUENCE</scope>
    <source>
        <strain evidence="2">CBS 119687</strain>
    </source>
</reference>
<accession>A0A6A6AIR3</accession>
<keyword evidence="3" id="KW-1185">Reference proteome</keyword>
<feature type="transmembrane region" description="Helical" evidence="1">
    <location>
        <begin position="46"/>
        <end position="63"/>
    </location>
</feature>
<keyword evidence="1" id="KW-0812">Transmembrane</keyword>
<keyword evidence="1" id="KW-0472">Membrane</keyword>
<evidence type="ECO:0000313" key="2">
    <source>
        <dbReference type="EMBL" id="KAF2131852.1"/>
    </source>
</evidence>
<keyword evidence="1" id="KW-1133">Transmembrane helix</keyword>
<gene>
    <name evidence="2" type="ORF">P153DRAFT_382745</name>
</gene>
<sequence length="116" mass="13501">MSIFTSLLSFFLLFVHPDALKALLGFLLGNVVWTTAETLPGQWGHFVKFLACAFALGVYHWLAEPYKSWHETFREDQNQRQLIRASQVQVDPEARPLNFPRMPDMFDITYNPWTLP</sequence>